<dbReference type="RefSeq" id="WP_225554708.1">
    <property type="nucleotide sequence ID" value="NZ_JADEYP010000032.1"/>
</dbReference>
<comment type="caution">
    <text evidence="3">The sequence shown here is derived from an EMBL/GenBank/DDBJ whole genome shotgun (WGS) entry which is preliminary data.</text>
</comment>
<dbReference type="InterPro" id="IPR050955">
    <property type="entry name" value="Plant_Biomass_Hydrol_Est"/>
</dbReference>
<organism evidence="3 4">
    <name type="scientific">Sphingobacterium bovistauri</name>
    <dbReference type="NCBI Taxonomy" id="2781959"/>
    <lineage>
        <taxon>Bacteria</taxon>
        <taxon>Pseudomonadati</taxon>
        <taxon>Bacteroidota</taxon>
        <taxon>Sphingobacteriia</taxon>
        <taxon>Sphingobacteriales</taxon>
        <taxon>Sphingobacteriaceae</taxon>
        <taxon>Sphingobacterium</taxon>
    </lineage>
</organism>
<accession>A0ABS7Z870</accession>
<dbReference type="Gene3D" id="3.40.50.1820">
    <property type="entry name" value="alpha/beta hydrolase"/>
    <property type="match status" value="1"/>
</dbReference>
<evidence type="ECO:0008006" key="5">
    <source>
        <dbReference type="Google" id="ProtNLM"/>
    </source>
</evidence>
<dbReference type="EMBL" id="JADEYP010000032">
    <property type="protein sequence ID" value="MCA5006349.1"/>
    <property type="molecule type" value="Genomic_DNA"/>
</dbReference>
<proteinExistence type="predicted"/>
<sequence length="446" mass="51171">MLKFNSTLLLLSFSFICCLIPASAQSSEQDSLIVKYFRERIADYEKSGNYKFEKGNILSLKDVKISQGKIWNLWKIANTTFEKLPTKFPDNPQVLADIPVHTWQLKGEEPMPFYYIKKKEKPATGYPIFLNLHGSGPKDREFLSTLGLSYQYKDGATSYIVPQIPSERRYRWWFKSKQYAWENLIRMIMIDDTFNPNKFYMMGISEGGYGSQRLGAFYADYLAGAGPMAGGEPLHNAPPINFRHIAFSFETGEFDHMFGRNKLTQSAKDQFDSLSNVYPGNYVHKINIQKGKGHGIDYSVTTPWLVQYSRTPRPTSYEWILFAMDGRYRQSFYNIAITKPLNIAEGDEYNRASFIFNIDKKSNTIYLNDAVKNSDLSKSKPLSSGSIDIYLSDDMIDLSKKIKVIYDGKKVFNKKVKLAENNLIESCAIFNDPERIFPAKIALKLN</sequence>
<feature type="signal peptide" evidence="2">
    <location>
        <begin position="1"/>
        <end position="24"/>
    </location>
</feature>
<name>A0ABS7Z870_9SPHI</name>
<dbReference type="PANTHER" id="PTHR43037">
    <property type="entry name" value="UNNAMED PRODUCT-RELATED"/>
    <property type="match status" value="1"/>
</dbReference>
<evidence type="ECO:0000256" key="1">
    <source>
        <dbReference type="ARBA" id="ARBA00022729"/>
    </source>
</evidence>
<keyword evidence="1 2" id="KW-0732">Signal</keyword>
<reference evidence="3" key="1">
    <citation type="submission" date="2020-10" db="EMBL/GenBank/DDBJ databases">
        <authorList>
            <person name="Lu T."/>
            <person name="Wang Q."/>
            <person name="Han X."/>
        </authorList>
    </citation>
    <scope>NUCLEOTIDE SEQUENCE</scope>
    <source>
        <strain evidence="3">WQ 366</strain>
    </source>
</reference>
<evidence type="ECO:0000256" key="2">
    <source>
        <dbReference type="SAM" id="SignalP"/>
    </source>
</evidence>
<protein>
    <recommendedName>
        <fullName evidence="5">Esterase</fullName>
    </recommendedName>
</protein>
<gene>
    <name evidence="3" type="ORF">IPZ78_14455</name>
</gene>
<dbReference type="InterPro" id="IPR029058">
    <property type="entry name" value="AB_hydrolase_fold"/>
</dbReference>
<dbReference type="PANTHER" id="PTHR43037:SF1">
    <property type="entry name" value="BLL1128 PROTEIN"/>
    <property type="match status" value="1"/>
</dbReference>
<dbReference type="Proteomes" id="UP001165302">
    <property type="component" value="Unassembled WGS sequence"/>
</dbReference>
<evidence type="ECO:0000313" key="3">
    <source>
        <dbReference type="EMBL" id="MCA5006349.1"/>
    </source>
</evidence>
<feature type="chain" id="PRO_5046072768" description="Esterase" evidence="2">
    <location>
        <begin position="25"/>
        <end position="446"/>
    </location>
</feature>
<evidence type="ECO:0000313" key="4">
    <source>
        <dbReference type="Proteomes" id="UP001165302"/>
    </source>
</evidence>
<keyword evidence="4" id="KW-1185">Reference proteome</keyword>
<dbReference type="SUPFAM" id="SSF53474">
    <property type="entry name" value="alpha/beta-Hydrolases"/>
    <property type="match status" value="1"/>
</dbReference>